<dbReference type="InterPro" id="IPR032828">
    <property type="entry name" value="PolyA_RNA-bd"/>
</dbReference>
<evidence type="ECO:0000256" key="8">
    <source>
        <dbReference type="RuleBase" id="RU003953"/>
    </source>
</evidence>
<keyword evidence="3" id="KW-0819">tRNA processing</keyword>
<evidence type="ECO:0000256" key="6">
    <source>
        <dbReference type="ARBA" id="ARBA00022741"/>
    </source>
</evidence>
<dbReference type="AlphaFoldDB" id="A0A3D8IK28"/>
<dbReference type="GO" id="GO:0046872">
    <property type="term" value="F:metal ion binding"/>
    <property type="evidence" value="ECO:0007669"/>
    <property type="project" value="UniProtKB-KW"/>
</dbReference>
<dbReference type="SUPFAM" id="SSF81891">
    <property type="entry name" value="Poly A polymerase C-terminal region-like"/>
    <property type="match status" value="1"/>
</dbReference>
<keyword evidence="2 8" id="KW-0808">Transferase</keyword>
<dbReference type="SUPFAM" id="SSF81301">
    <property type="entry name" value="Nucleotidyltransferase"/>
    <property type="match status" value="1"/>
</dbReference>
<evidence type="ECO:0000256" key="2">
    <source>
        <dbReference type="ARBA" id="ARBA00022679"/>
    </source>
</evidence>
<evidence type="ECO:0000256" key="7">
    <source>
        <dbReference type="ARBA" id="ARBA00022842"/>
    </source>
</evidence>
<dbReference type="Gene3D" id="1.10.3090.10">
    <property type="entry name" value="cca-adding enzyme, domain 2"/>
    <property type="match status" value="1"/>
</dbReference>
<dbReference type="GO" id="GO:0000049">
    <property type="term" value="F:tRNA binding"/>
    <property type="evidence" value="ECO:0007669"/>
    <property type="project" value="TreeGrafter"/>
</dbReference>
<dbReference type="RefSeq" id="WP_115543113.1">
    <property type="nucleotide sequence ID" value="NZ_NXLQ01000011.1"/>
</dbReference>
<keyword evidence="12" id="KW-1185">Reference proteome</keyword>
<proteinExistence type="inferred from homology"/>
<dbReference type="Proteomes" id="UP000256379">
    <property type="component" value="Unassembled WGS sequence"/>
</dbReference>
<accession>A0A3D8IK28</accession>
<comment type="cofactor">
    <cofactor evidence="1">
        <name>Mg(2+)</name>
        <dbReference type="ChEBI" id="CHEBI:18420"/>
    </cofactor>
</comment>
<keyword evidence="6" id="KW-0547">Nucleotide-binding</keyword>
<sequence>MHSYVLSLKIPEILKEILVILEQQKFEAFIIGGCVRDSLLGLEPKDWDITTNATPSQIREIFIHKDFYIYEIAPQHGTLGLSKIGTHLVFEITTYRIDGKYSDCRRPNEIFFATNLKIDVSRRDFSINALACNLIHTKIKKEKLESLDTYILPKNTQEEQTHSCPQRLIQFIESINSRYIDTMKSTQIYKKYKNINFVECEMCLHDYFGGIEDLANKTIACVGNPYIRFQEDALRIMRCIRFHSTLPFGFSIHKKTYNALFALTPFLKNISKERICEEFSRLILGRYAFHTMIYYRKIIDYIFPLFDSFDKQRFCHVSLALQYAPKILSVRLAILLYPFFKENFIDNKSVKQYYKTCEIYLKTLRFSKKTIKETLDIIAVPNILPHNKIKLKTLLFHHGINTINSWLALRMALFYANKDLDESLLQHHEEYELFLLESINEWISVILEKKECYCLHTLLLNGKDLLMLCKENGVTLKGEEIGKMLEILVLRVIHDKCKNEKNQLLHEAQKLLAIKS</sequence>
<comment type="similarity">
    <text evidence="8">Belongs to the tRNA nucleotidyltransferase/poly(A) polymerase family.</text>
</comment>
<reference evidence="11 12" key="1">
    <citation type="submission" date="2018-04" db="EMBL/GenBank/DDBJ databases">
        <title>Novel Campyloabacter and Helicobacter Species and Strains.</title>
        <authorList>
            <person name="Mannion A.J."/>
            <person name="Shen Z."/>
            <person name="Fox J.G."/>
        </authorList>
    </citation>
    <scope>NUCLEOTIDE SEQUENCE [LARGE SCALE GENOMIC DNA]</scope>
    <source>
        <strain evidence="11 12">MIT 17-337</strain>
    </source>
</reference>
<dbReference type="EMBL" id="NXLQ01000011">
    <property type="protein sequence ID" value="RDU65707.1"/>
    <property type="molecule type" value="Genomic_DNA"/>
</dbReference>
<evidence type="ECO:0000313" key="12">
    <source>
        <dbReference type="Proteomes" id="UP000256379"/>
    </source>
</evidence>
<keyword evidence="8" id="KW-0694">RNA-binding</keyword>
<name>A0A3D8IK28_9HELI</name>
<dbReference type="Pfam" id="PF12627">
    <property type="entry name" value="PolyA_pol_RNAbd"/>
    <property type="match status" value="1"/>
</dbReference>
<keyword evidence="7" id="KW-0460">Magnesium</keyword>
<evidence type="ECO:0000259" key="9">
    <source>
        <dbReference type="Pfam" id="PF01743"/>
    </source>
</evidence>
<organism evidence="11 12">
    <name type="scientific">Helicobacter didelphidarum</name>
    <dbReference type="NCBI Taxonomy" id="2040648"/>
    <lineage>
        <taxon>Bacteria</taxon>
        <taxon>Pseudomonadati</taxon>
        <taxon>Campylobacterota</taxon>
        <taxon>Epsilonproteobacteria</taxon>
        <taxon>Campylobacterales</taxon>
        <taxon>Helicobacteraceae</taxon>
        <taxon>Helicobacter</taxon>
    </lineage>
</organism>
<evidence type="ECO:0000313" key="11">
    <source>
        <dbReference type="EMBL" id="RDU65707.1"/>
    </source>
</evidence>
<evidence type="ECO:0000256" key="4">
    <source>
        <dbReference type="ARBA" id="ARBA00022695"/>
    </source>
</evidence>
<dbReference type="OrthoDB" id="9805698at2"/>
<keyword evidence="5" id="KW-0479">Metal-binding</keyword>
<gene>
    <name evidence="11" type="ORF">CQA53_05980</name>
</gene>
<evidence type="ECO:0008006" key="13">
    <source>
        <dbReference type="Google" id="ProtNLM"/>
    </source>
</evidence>
<feature type="domain" description="Poly A polymerase head" evidence="9">
    <location>
        <begin position="28"/>
        <end position="138"/>
    </location>
</feature>
<comment type="caution">
    <text evidence="11">The sequence shown here is derived from an EMBL/GenBank/DDBJ whole genome shotgun (WGS) entry which is preliminary data.</text>
</comment>
<evidence type="ECO:0000259" key="10">
    <source>
        <dbReference type="Pfam" id="PF12627"/>
    </source>
</evidence>
<dbReference type="GO" id="GO:0016779">
    <property type="term" value="F:nucleotidyltransferase activity"/>
    <property type="evidence" value="ECO:0007669"/>
    <property type="project" value="UniProtKB-KW"/>
</dbReference>
<dbReference type="GO" id="GO:0008033">
    <property type="term" value="P:tRNA processing"/>
    <property type="evidence" value="ECO:0007669"/>
    <property type="project" value="UniProtKB-KW"/>
</dbReference>
<dbReference type="PANTHER" id="PTHR46173:SF1">
    <property type="entry name" value="CCA TRNA NUCLEOTIDYLTRANSFERASE 1, MITOCHONDRIAL"/>
    <property type="match status" value="1"/>
</dbReference>
<dbReference type="InterPro" id="IPR050264">
    <property type="entry name" value="Bact_CCA-adding_enz_type3_sf"/>
</dbReference>
<evidence type="ECO:0000256" key="1">
    <source>
        <dbReference type="ARBA" id="ARBA00001946"/>
    </source>
</evidence>
<dbReference type="Pfam" id="PF01743">
    <property type="entry name" value="PolyA_pol"/>
    <property type="match status" value="1"/>
</dbReference>
<dbReference type="InterPro" id="IPR002646">
    <property type="entry name" value="PolA_pol_head_dom"/>
</dbReference>
<feature type="domain" description="tRNA nucleotidyltransferase/poly(A) polymerase RNA and SrmB- binding" evidence="10">
    <location>
        <begin position="249"/>
        <end position="308"/>
    </location>
</feature>
<dbReference type="InterPro" id="IPR043519">
    <property type="entry name" value="NT_sf"/>
</dbReference>
<evidence type="ECO:0000256" key="3">
    <source>
        <dbReference type="ARBA" id="ARBA00022694"/>
    </source>
</evidence>
<dbReference type="CDD" id="cd05398">
    <property type="entry name" value="NT_ClassII-CCAase"/>
    <property type="match status" value="1"/>
</dbReference>
<keyword evidence="4" id="KW-0548">Nucleotidyltransferase</keyword>
<dbReference type="Gene3D" id="3.30.460.10">
    <property type="entry name" value="Beta Polymerase, domain 2"/>
    <property type="match status" value="1"/>
</dbReference>
<dbReference type="GO" id="GO:0000166">
    <property type="term" value="F:nucleotide binding"/>
    <property type="evidence" value="ECO:0007669"/>
    <property type="project" value="UniProtKB-KW"/>
</dbReference>
<evidence type="ECO:0000256" key="5">
    <source>
        <dbReference type="ARBA" id="ARBA00022723"/>
    </source>
</evidence>
<dbReference type="PANTHER" id="PTHR46173">
    <property type="entry name" value="CCA TRNA NUCLEOTIDYLTRANSFERASE 1, MITOCHONDRIAL"/>
    <property type="match status" value="1"/>
</dbReference>
<protein>
    <recommendedName>
        <fullName evidence="13">Poly(A) polymerase</fullName>
    </recommendedName>
</protein>